<gene>
    <name evidence="5" type="primary">STY1625</name>
    <name evidence="5" type="ORF">NCTC10060_00209</name>
</gene>
<comment type="similarity">
    <text evidence="1">Belongs to the myoviridae tail sheath protein family.</text>
</comment>
<dbReference type="AlphaFoldDB" id="A0A379TSI9"/>
<dbReference type="RefSeq" id="WP_136057918.1">
    <property type="nucleotide sequence ID" value="NZ_DACWWF010000005.1"/>
</dbReference>
<dbReference type="Gene3D" id="3.40.50.11780">
    <property type="match status" value="1"/>
</dbReference>
<dbReference type="InterPro" id="IPR020287">
    <property type="entry name" value="Tail_sheath_C"/>
</dbReference>
<dbReference type="Pfam" id="PF04984">
    <property type="entry name" value="Phage_sheath_1"/>
    <property type="match status" value="1"/>
</dbReference>
<evidence type="ECO:0000259" key="4">
    <source>
        <dbReference type="Pfam" id="PF17482"/>
    </source>
</evidence>
<dbReference type="InterPro" id="IPR052042">
    <property type="entry name" value="Tail_sheath_structural"/>
</dbReference>
<dbReference type="Pfam" id="PF17482">
    <property type="entry name" value="Phage_sheath_1C"/>
    <property type="match status" value="1"/>
</dbReference>
<dbReference type="PANTHER" id="PTHR35861:SF1">
    <property type="entry name" value="PHAGE TAIL SHEATH PROTEIN"/>
    <property type="match status" value="1"/>
</dbReference>
<sequence>MNSQNPSWFHGANTRETLGGPRPVKQVKSAVIGLIGTAPAGPVNTHVLIDSETAAAQYGPELPGFTIPQALRAIADHGVMSVVVINVLNPAAHSSRVADEFITPEGGARLAHGMVSEVVVKDATGATTYVAGKDYTLDASSGVITRLADGGIMATDSVKVTYTWLDPSKVTAADIIGSVGASGRRGGILALDDVFSDLGFDSKILIAPVYCTQMSVTAALSVMADKLGAVAYVDAPVGCSVQQVLAGRGPKGTINFNTSSDRVRLCYPHLKVYDPVTNADRLEPLSVRAAALRARVDLDEGYWVSSSNHEIKGVTGMERPISARIDDATCEANLLNEAGVTTVFNSFGTGIRLWGNRNAAFPTSTHITSFENVRRTADIFNESLRLTSLQYIDQPMSDALIDNILGTAENYARTMSGDGALLGFKVWYDKARNTRSELGSGHLRVSYKITPSIPMEWLTYEAEITDEYVMNLKSGGGK</sequence>
<reference evidence="5 6" key="1">
    <citation type="submission" date="2018-06" db="EMBL/GenBank/DDBJ databases">
        <authorList>
            <consortium name="Pathogen Informatics"/>
            <person name="Doyle S."/>
        </authorList>
    </citation>
    <scope>NUCLEOTIDE SEQUENCE [LARGE SCALE GENOMIC DNA]</scope>
    <source>
        <strain evidence="5 6">NCTC10060</strain>
    </source>
</reference>
<name>A0A379TSI9_SALDZ</name>
<evidence type="ECO:0000256" key="2">
    <source>
        <dbReference type="SAM" id="MobiDB-lite"/>
    </source>
</evidence>
<evidence type="ECO:0000313" key="6">
    <source>
        <dbReference type="Proteomes" id="UP000254633"/>
    </source>
</evidence>
<feature type="region of interest" description="Disordered" evidence="2">
    <location>
        <begin position="1"/>
        <end position="21"/>
    </location>
</feature>
<evidence type="ECO:0000259" key="3">
    <source>
        <dbReference type="Pfam" id="PF04984"/>
    </source>
</evidence>
<accession>A0A379TSI9</accession>
<dbReference type="Proteomes" id="UP000254633">
    <property type="component" value="Unassembled WGS sequence"/>
</dbReference>
<evidence type="ECO:0000313" key="5">
    <source>
        <dbReference type="EMBL" id="SUG53176.1"/>
    </source>
</evidence>
<dbReference type="InterPro" id="IPR035089">
    <property type="entry name" value="Phage_sheath_subtilisin"/>
</dbReference>
<dbReference type="PANTHER" id="PTHR35861">
    <property type="match status" value="1"/>
</dbReference>
<feature type="domain" description="Tail sheath protein subtilisin-like" evidence="3">
    <location>
        <begin position="198"/>
        <end position="359"/>
    </location>
</feature>
<evidence type="ECO:0000256" key="1">
    <source>
        <dbReference type="ARBA" id="ARBA00008005"/>
    </source>
</evidence>
<organism evidence="5 6">
    <name type="scientific">Salmonella diarizonae</name>
    <dbReference type="NCBI Taxonomy" id="59204"/>
    <lineage>
        <taxon>Bacteria</taxon>
        <taxon>Pseudomonadati</taxon>
        <taxon>Pseudomonadota</taxon>
        <taxon>Gammaproteobacteria</taxon>
        <taxon>Enterobacterales</taxon>
        <taxon>Enterobacteriaceae</taxon>
        <taxon>Salmonella</taxon>
    </lineage>
</organism>
<protein>
    <submittedName>
        <fullName evidence="5">Bacteriophage tail sheath protein</fullName>
    </submittedName>
</protein>
<dbReference type="EMBL" id="UGXH01000003">
    <property type="protein sequence ID" value="SUG53176.1"/>
    <property type="molecule type" value="Genomic_DNA"/>
</dbReference>
<proteinExistence type="inferred from homology"/>
<feature type="domain" description="Tail sheath protein C-terminal" evidence="4">
    <location>
        <begin position="367"/>
        <end position="465"/>
    </location>
</feature>